<keyword evidence="2" id="KW-1185">Reference proteome</keyword>
<evidence type="ECO:0000313" key="1">
    <source>
        <dbReference type="EMBL" id="OXG06985.1"/>
    </source>
</evidence>
<gene>
    <name evidence="1" type="ORF">B0A64_09175</name>
</gene>
<protein>
    <submittedName>
        <fullName evidence="1">Uncharacterized protein</fullName>
    </submittedName>
</protein>
<dbReference type="Proteomes" id="UP000214684">
    <property type="component" value="Unassembled WGS sequence"/>
</dbReference>
<dbReference type="AlphaFoldDB" id="A0A227PD43"/>
<comment type="caution">
    <text evidence="1">The sequence shown here is derived from an EMBL/GenBank/DDBJ whole genome shotgun (WGS) entry which is preliminary data.</text>
</comment>
<organism evidence="1 2">
    <name type="scientific">Flavobacterium araucananum</name>
    <dbReference type="NCBI Taxonomy" id="946678"/>
    <lineage>
        <taxon>Bacteria</taxon>
        <taxon>Pseudomonadati</taxon>
        <taxon>Bacteroidota</taxon>
        <taxon>Flavobacteriia</taxon>
        <taxon>Flavobacteriales</taxon>
        <taxon>Flavobacteriaceae</taxon>
        <taxon>Flavobacterium</taxon>
    </lineage>
</organism>
<name>A0A227PD43_9FLAO</name>
<proteinExistence type="predicted"/>
<accession>A0A227PD43</accession>
<sequence>MFWAFWSKTTRVSLQLRQVVRGEIDMRSFLEPRQIKKRIGRGLSILLPITSFYKWIFLL</sequence>
<evidence type="ECO:0000313" key="2">
    <source>
        <dbReference type="Proteomes" id="UP000214684"/>
    </source>
</evidence>
<reference evidence="1 2" key="1">
    <citation type="submission" date="2016-11" db="EMBL/GenBank/DDBJ databases">
        <title>Whole genomes of Flavobacteriaceae.</title>
        <authorList>
            <person name="Stine C."/>
            <person name="Li C."/>
            <person name="Tadesse D."/>
        </authorList>
    </citation>
    <scope>NUCLEOTIDE SEQUENCE [LARGE SCALE GENOMIC DNA]</scope>
    <source>
        <strain evidence="1 2">DSM 24704</strain>
    </source>
</reference>
<dbReference type="EMBL" id="MUGS01000014">
    <property type="protein sequence ID" value="OXG06985.1"/>
    <property type="molecule type" value="Genomic_DNA"/>
</dbReference>